<name>A0A6L2PWA3_COPFO</name>
<dbReference type="Gene3D" id="3.30.420.10">
    <property type="entry name" value="Ribonuclease H-like superfamily/Ribonuclease H"/>
    <property type="match status" value="1"/>
</dbReference>
<keyword evidence="3" id="KW-1185">Reference proteome</keyword>
<dbReference type="AlphaFoldDB" id="A0A6L2PWA3"/>
<dbReference type="SUPFAM" id="SSF46689">
    <property type="entry name" value="Homeodomain-like"/>
    <property type="match status" value="1"/>
</dbReference>
<dbReference type="InterPro" id="IPR052709">
    <property type="entry name" value="Transposase-MT_Hybrid"/>
</dbReference>
<dbReference type="OrthoDB" id="10017160at2759"/>
<comment type="caution">
    <text evidence="2">The sequence shown here is derived from an EMBL/GenBank/DDBJ whole genome shotgun (WGS) entry which is preliminary data.</text>
</comment>
<protein>
    <recommendedName>
        <fullName evidence="4">Mos1 transposase HTH domain-containing protein</fullName>
    </recommendedName>
</protein>
<evidence type="ECO:0008006" key="4">
    <source>
        <dbReference type="Google" id="ProtNLM"/>
    </source>
</evidence>
<proteinExistence type="predicted"/>
<comment type="subcellular location">
    <subcellularLocation>
        <location evidence="1">Nucleus</location>
    </subcellularLocation>
</comment>
<accession>A0A6L2PWA3</accession>
<dbReference type="InterPro" id="IPR009057">
    <property type="entry name" value="Homeodomain-like_sf"/>
</dbReference>
<dbReference type="InterPro" id="IPR036397">
    <property type="entry name" value="RNaseH_sf"/>
</dbReference>
<dbReference type="InParanoid" id="A0A6L2PWA3"/>
<dbReference type="GO" id="GO:0003676">
    <property type="term" value="F:nucleic acid binding"/>
    <property type="evidence" value="ECO:0007669"/>
    <property type="project" value="InterPro"/>
</dbReference>
<evidence type="ECO:0000313" key="3">
    <source>
        <dbReference type="Proteomes" id="UP000502823"/>
    </source>
</evidence>
<evidence type="ECO:0000256" key="1">
    <source>
        <dbReference type="ARBA" id="ARBA00004123"/>
    </source>
</evidence>
<dbReference type="Proteomes" id="UP000502823">
    <property type="component" value="Unassembled WGS sequence"/>
</dbReference>
<dbReference type="EMBL" id="BLKM01009160">
    <property type="protein sequence ID" value="GFG35910.1"/>
    <property type="molecule type" value="Genomic_DNA"/>
</dbReference>
<evidence type="ECO:0000313" key="2">
    <source>
        <dbReference type="EMBL" id="GFG35910.1"/>
    </source>
</evidence>
<dbReference type="Pfam" id="PF13565">
    <property type="entry name" value="HTH_32"/>
    <property type="match status" value="1"/>
</dbReference>
<sequence length="166" mass="19305">MAKRIDNPADCEIRAVIRFLQATNIQPADIHRQVCEVYGEGPMSDSMVRRWCRQFENGRDNVHDDKRSGRPSVVTPDLVQQIEVKIRENRRFTITDLAEFFPNVSRKTVHQIVTENLHFRKLCARLVPKNLTPEHKTKRMGSALSFLERYKEGDEFLTHIVTGDET</sequence>
<gene>
    <name evidence="2" type="ORF">Cfor_07444</name>
</gene>
<reference evidence="3" key="1">
    <citation type="submission" date="2020-01" db="EMBL/GenBank/DDBJ databases">
        <title>Draft genome sequence of the Termite Coptotermes fromosanus.</title>
        <authorList>
            <person name="Itakura S."/>
            <person name="Yosikawa Y."/>
            <person name="Umezawa K."/>
        </authorList>
    </citation>
    <scope>NUCLEOTIDE SEQUENCE [LARGE SCALE GENOMIC DNA]</scope>
</reference>
<dbReference type="Gene3D" id="1.10.10.1450">
    <property type="match status" value="1"/>
</dbReference>
<dbReference type="PANTHER" id="PTHR46060:SF1">
    <property type="entry name" value="MARINER MOS1 TRANSPOSASE-LIKE PROTEIN"/>
    <property type="match status" value="1"/>
</dbReference>
<dbReference type="GO" id="GO:0005634">
    <property type="term" value="C:nucleus"/>
    <property type="evidence" value="ECO:0007669"/>
    <property type="project" value="UniProtKB-SubCell"/>
</dbReference>
<dbReference type="PANTHER" id="PTHR46060">
    <property type="entry name" value="MARINER MOS1 TRANSPOSASE-LIKE PROTEIN"/>
    <property type="match status" value="1"/>
</dbReference>
<organism evidence="2 3">
    <name type="scientific">Coptotermes formosanus</name>
    <name type="common">Formosan subterranean termite</name>
    <dbReference type="NCBI Taxonomy" id="36987"/>
    <lineage>
        <taxon>Eukaryota</taxon>
        <taxon>Metazoa</taxon>
        <taxon>Ecdysozoa</taxon>
        <taxon>Arthropoda</taxon>
        <taxon>Hexapoda</taxon>
        <taxon>Insecta</taxon>
        <taxon>Pterygota</taxon>
        <taxon>Neoptera</taxon>
        <taxon>Polyneoptera</taxon>
        <taxon>Dictyoptera</taxon>
        <taxon>Blattodea</taxon>
        <taxon>Blattoidea</taxon>
        <taxon>Termitoidae</taxon>
        <taxon>Rhinotermitidae</taxon>
        <taxon>Coptotermes</taxon>
    </lineage>
</organism>